<dbReference type="RefSeq" id="WP_344056065.1">
    <property type="nucleotide sequence ID" value="NZ_BAAAPK010000003.1"/>
</dbReference>
<organism evidence="3 4">
    <name type="scientific">Microbacterium lacus</name>
    <dbReference type="NCBI Taxonomy" id="415217"/>
    <lineage>
        <taxon>Bacteria</taxon>
        <taxon>Bacillati</taxon>
        <taxon>Actinomycetota</taxon>
        <taxon>Actinomycetes</taxon>
        <taxon>Micrococcales</taxon>
        <taxon>Microbacteriaceae</taxon>
        <taxon>Microbacterium</taxon>
    </lineage>
</organism>
<dbReference type="InterPro" id="IPR019920">
    <property type="entry name" value="F420-binding_dom_put"/>
</dbReference>
<keyword evidence="1" id="KW-0560">Oxidoreductase</keyword>
<dbReference type="Proteomes" id="UP001500596">
    <property type="component" value="Unassembled WGS sequence"/>
</dbReference>
<keyword evidence="4" id="KW-1185">Reference proteome</keyword>
<dbReference type="InterPro" id="IPR011576">
    <property type="entry name" value="Pyridox_Oxase_N"/>
</dbReference>
<evidence type="ECO:0000259" key="2">
    <source>
        <dbReference type="Pfam" id="PF01243"/>
    </source>
</evidence>
<comment type="caution">
    <text evidence="3">The sequence shown here is derived from an EMBL/GenBank/DDBJ whole genome shotgun (WGS) entry which is preliminary data.</text>
</comment>
<reference evidence="3 4" key="1">
    <citation type="journal article" date="2019" name="Int. J. Syst. Evol. Microbiol.">
        <title>The Global Catalogue of Microorganisms (GCM) 10K type strain sequencing project: providing services to taxonomists for standard genome sequencing and annotation.</title>
        <authorList>
            <consortium name="The Broad Institute Genomics Platform"/>
            <consortium name="The Broad Institute Genome Sequencing Center for Infectious Disease"/>
            <person name="Wu L."/>
            <person name="Ma J."/>
        </authorList>
    </citation>
    <scope>NUCLEOTIDE SEQUENCE [LARGE SCALE GENOMIC DNA]</scope>
    <source>
        <strain evidence="3 4">JCM 15575</strain>
    </source>
</reference>
<dbReference type="Pfam" id="PF01243">
    <property type="entry name" value="PNPOx_N"/>
    <property type="match status" value="1"/>
</dbReference>
<evidence type="ECO:0000313" key="4">
    <source>
        <dbReference type="Proteomes" id="UP001500596"/>
    </source>
</evidence>
<proteinExistence type="predicted"/>
<dbReference type="EMBL" id="BAAAPK010000003">
    <property type="protein sequence ID" value="GAA1686350.1"/>
    <property type="molecule type" value="Genomic_DNA"/>
</dbReference>
<dbReference type="InterPro" id="IPR052019">
    <property type="entry name" value="F420H2_bilvrd_red/Heme_oxyg"/>
</dbReference>
<evidence type="ECO:0000256" key="1">
    <source>
        <dbReference type="ARBA" id="ARBA00023002"/>
    </source>
</evidence>
<dbReference type="PANTHER" id="PTHR35176">
    <property type="entry name" value="HEME OXYGENASE HI_0854-RELATED"/>
    <property type="match status" value="1"/>
</dbReference>
<sequence length="149" mass="16761">MPISDAPFVFDPADEVHARALTRLDSEQIGWLATTGRDGYPHAVPIWFLWRDGRALIFSEPATAKVRNIRHDPRVAFHLEAGDDHEQLTVLRGTAELSAQPTIEWLESVGEDYARKYRGGLAGLNLTLPQMAARYSVVIEITPRQLISW</sequence>
<dbReference type="SUPFAM" id="SSF50475">
    <property type="entry name" value="FMN-binding split barrel"/>
    <property type="match status" value="1"/>
</dbReference>
<feature type="domain" description="Pyridoxamine 5'-phosphate oxidase N-terminal" evidence="2">
    <location>
        <begin position="22"/>
        <end position="147"/>
    </location>
</feature>
<dbReference type="InterPro" id="IPR012349">
    <property type="entry name" value="Split_barrel_FMN-bd"/>
</dbReference>
<dbReference type="NCBIfam" id="TIGR03618">
    <property type="entry name" value="Rv1155_F420"/>
    <property type="match status" value="1"/>
</dbReference>
<dbReference type="PANTHER" id="PTHR35176:SF4">
    <property type="entry name" value="PYRIDOXAMINE 5'-PHOSPHATE OXIDASE-RELATED FMN-BINDING"/>
    <property type="match status" value="1"/>
</dbReference>
<accession>A0ABN2HDX4</accession>
<evidence type="ECO:0000313" key="3">
    <source>
        <dbReference type="EMBL" id="GAA1686350.1"/>
    </source>
</evidence>
<gene>
    <name evidence="3" type="ORF">GCM10009807_32530</name>
</gene>
<name>A0ABN2HDX4_9MICO</name>
<dbReference type="Gene3D" id="2.30.110.10">
    <property type="entry name" value="Electron Transport, Fmn-binding Protein, Chain A"/>
    <property type="match status" value="1"/>
</dbReference>
<protein>
    <recommendedName>
        <fullName evidence="2">Pyridoxamine 5'-phosphate oxidase N-terminal domain-containing protein</fullName>
    </recommendedName>
</protein>